<sequence>MTDASTPIIVGGPAPSDARPDADLLAGLNGPQREAVTYRGPALLIVAGAGSGKTSVLTRRIASLLRTREAYPSQILAITFTNKAAGEMRERVHQLIGQKADGMWISTFHSACVRILRREAEQFGFTKAFTIYDSGDSRALIKRLVKEHEGDSFGLTPAGTQSRISKLKNELADAESYARSANMSDPAERVFVEIFSSYQRELQRANAFDFDDLIAQTVYLFRAFPQVADVYRKRFRHILVDEYQDTNHAQYALIHELTRPVGSDAEPFSSGGMMIFEAEPSGEQAASLTVVGDSDQSIYAFRGADIRNISEFERDYPGAKVVLLEQNYRSTQNILSAANAVIANNFDRKDKKLWTDVGAGDPIIGFTGYSQHDEAQFVADEIEALHKKGVDYSGIAVFYRTNSQSRALEEIFIRSAVPYKIMGGTKFYERAEIKDALAYLVAVANPADGMAVRRILNRPRRGIGDVTETAIARYAAEHGITFRDALANSAQIGVGPKLQKAIDQLDAVLTEATAVMLPASGELAPSSSVTEGLTLLLNKSGYFDALRASKDPQDEARLENLDELIAVTREFARNNPEGTVIDFLTEVTLVADADDLDDASGSVSLMTLHTAKGLEYDAVFLTGVEEDLLPHRISANEPGGPQEERRLFYVGITRARKRLHVSLAMTRAQFGEVTVAMPSRFLQEIPADLIDWRQSPGDVNGRGGSQSRALNARGRRPGQTGGGNRYGDDLVPLPKRAPADPSKFPNRIPAKVRDNGDMVLAAGDRIRHDDFGEGRVDAVTGEGAKRVAHVRFDTVGPEEAAGQDRADRQAVAPAPASAPWGVLSCAAAPFRGVWSRGRAVSGRIVSRSRRFGACCPAAAPFRGGFARLGRGIPRPKRRSVPQTPERVANAGACPKRRSVSRTPERAPSAGARPKRRSVPQTPERVANAGACRERLGQARPRSHLAGHRRG</sequence>
<protein>
    <recommendedName>
        <fullName evidence="9">DNA 3'-5' helicase</fullName>
        <ecNumber evidence="9">5.6.2.4</ecNumber>
    </recommendedName>
</protein>
<keyword evidence="2 11" id="KW-0547">Nucleotide-binding</keyword>
<feature type="compositionally biased region" description="Basic residues" evidence="12">
    <location>
        <begin position="940"/>
        <end position="950"/>
    </location>
</feature>
<feature type="region of interest" description="Disordered" evidence="12">
    <location>
        <begin position="693"/>
        <end position="750"/>
    </location>
</feature>
<dbReference type="InterPro" id="IPR013986">
    <property type="entry name" value="DExx_box_DNA_helicase_dom_sf"/>
</dbReference>
<keyword evidence="16" id="KW-1185">Reference proteome</keyword>
<evidence type="ECO:0000256" key="7">
    <source>
        <dbReference type="ARBA" id="ARBA00023235"/>
    </source>
</evidence>
<feature type="region of interest" description="Disordered" evidence="12">
    <location>
        <begin position="867"/>
        <end position="950"/>
    </location>
</feature>
<evidence type="ECO:0000256" key="3">
    <source>
        <dbReference type="ARBA" id="ARBA00022801"/>
    </source>
</evidence>
<dbReference type="PANTHER" id="PTHR11070">
    <property type="entry name" value="UVRD / RECB / PCRA DNA HELICASE FAMILY MEMBER"/>
    <property type="match status" value="1"/>
</dbReference>
<dbReference type="GO" id="GO:0016787">
    <property type="term" value="F:hydrolase activity"/>
    <property type="evidence" value="ECO:0007669"/>
    <property type="project" value="UniProtKB-KW"/>
</dbReference>
<dbReference type="Proteomes" id="UP001226691">
    <property type="component" value="Unassembled WGS sequence"/>
</dbReference>
<comment type="catalytic activity">
    <reaction evidence="10">
        <text>ATP + H2O = ADP + phosphate + H(+)</text>
        <dbReference type="Rhea" id="RHEA:13065"/>
        <dbReference type="ChEBI" id="CHEBI:15377"/>
        <dbReference type="ChEBI" id="CHEBI:15378"/>
        <dbReference type="ChEBI" id="CHEBI:30616"/>
        <dbReference type="ChEBI" id="CHEBI:43474"/>
        <dbReference type="ChEBI" id="CHEBI:456216"/>
        <dbReference type="EC" id="5.6.2.4"/>
    </reaction>
</comment>
<comment type="similarity">
    <text evidence="1">Belongs to the helicase family. UvrD subfamily.</text>
</comment>
<evidence type="ECO:0000313" key="15">
    <source>
        <dbReference type="EMBL" id="MDQ1123155.1"/>
    </source>
</evidence>
<dbReference type="Gene3D" id="1.10.10.160">
    <property type="match status" value="1"/>
</dbReference>
<dbReference type="SUPFAM" id="SSF52540">
    <property type="entry name" value="P-loop containing nucleoside triphosphate hydrolases"/>
    <property type="match status" value="1"/>
</dbReference>
<evidence type="ECO:0000313" key="16">
    <source>
        <dbReference type="Proteomes" id="UP001226691"/>
    </source>
</evidence>
<dbReference type="InterPro" id="IPR014016">
    <property type="entry name" value="UvrD-like_ATP-bd"/>
</dbReference>
<dbReference type="EMBL" id="JAUTBF010000001">
    <property type="protein sequence ID" value="MDQ1123155.1"/>
    <property type="molecule type" value="Genomic_DNA"/>
</dbReference>
<dbReference type="InterPro" id="IPR027417">
    <property type="entry name" value="P-loop_NTPase"/>
</dbReference>
<dbReference type="Pfam" id="PF13361">
    <property type="entry name" value="UvrD_C"/>
    <property type="match status" value="1"/>
</dbReference>
<accession>A0ABU0TU14</accession>
<dbReference type="CDD" id="cd17932">
    <property type="entry name" value="DEXQc_UvrD"/>
    <property type="match status" value="1"/>
</dbReference>
<comment type="catalytic activity">
    <reaction evidence="8">
        <text>Couples ATP hydrolysis with the unwinding of duplex DNA by translocating in the 3'-5' direction.</text>
        <dbReference type="EC" id="5.6.2.4"/>
    </reaction>
</comment>
<dbReference type="Pfam" id="PF00580">
    <property type="entry name" value="UvrD-helicase"/>
    <property type="match status" value="1"/>
</dbReference>
<gene>
    <name evidence="15" type="ORF">QE412_001728</name>
</gene>
<dbReference type="GO" id="GO:0003678">
    <property type="term" value="F:DNA helicase activity"/>
    <property type="evidence" value="ECO:0007669"/>
    <property type="project" value="UniProtKB-EC"/>
</dbReference>
<dbReference type="Gene3D" id="1.10.486.10">
    <property type="entry name" value="PCRA, domain 4"/>
    <property type="match status" value="1"/>
</dbReference>
<comment type="caution">
    <text evidence="15">The sequence shown here is derived from an EMBL/GenBank/DDBJ whole genome shotgun (WGS) entry which is preliminary data.</text>
</comment>
<dbReference type="CDD" id="cd18807">
    <property type="entry name" value="SF1_C_UvrD"/>
    <property type="match status" value="1"/>
</dbReference>
<organism evidence="15 16">
    <name type="scientific">Microbacterium trichothecenolyticum</name>
    <name type="common">Aureobacterium trichothecenolyticum</name>
    <dbReference type="NCBI Taxonomy" id="69370"/>
    <lineage>
        <taxon>Bacteria</taxon>
        <taxon>Bacillati</taxon>
        <taxon>Actinomycetota</taxon>
        <taxon>Actinomycetes</taxon>
        <taxon>Micrococcales</taxon>
        <taxon>Microbacteriaceae</taxon>
        <taxon>Microbacterium</taxon>
    </lineage>
</organism>
<evidence type="ECO:0000259" key="14">
    <source>
        <dbReference type="PROSITE" id="PS51217"/>
    </source>
</evidence>
<keyword evidence="6" id="KW-0238">DNA-binding</keyword>
<dbReference type="EC" id="5.6.2.4" evidence="9"/>
<evidence type="ECO:0000256" key="5">
    <source>
        <dbReference type="ARBA" id="ARBA00022840"/>
    </source>
</evidence>
<evidence type="ECO:0000256" key="2">
    <source>
        <dbReference type="ARBA" id="ARBA00022741"/>
    </source>
</evidence>
<dbReference type="InterPro" id="IPR000212">
    <property type="entry name" value="DNA_helicase_UvrD/REP"/>
</dbReference>
<keyword evidence="4 11" id="KW-0347">Helicase</keyword>
<evidence type="ECO:0000256" key="8">
    <source>
        <dbReference type="ARBA" id="ARBA00034617"/>
    </source>
</evidence>
<evidence type="ECO:0000256" key="9">
    <source>
        <dbReference type="ARBA" id="ARBA00034808"/>
    </source>
</evidence>
<feature type="domain" description="UvrD-like helicase ATP-binding" evidence="13">
    <location>
        <begin position="26"/>
        <end position="331"/>
    </location>
</feature>
<keyword evidence="5 11" id="KW-0067">ATP-binding</keyword>
<evidence type="ECO:0000259" key="13">
    <source>
        <dbReference type="PROSITE" id="PS51198"/>
    </source>
</evidence>
<evidence type="ECO:0000256" key="6">
    <source>
        <dbReference type="ARBA" id="ARBA00023125"/>
    </source>
</evidence>
<dbReference type="PROSITE" id="PS51217">
    <property type="entry name" value="UVRD_HELICASE_CTER"/>
    <property type="match status" value="1"/>
</dbReference>
<dbReference type="Gene3D" id="3.40.50.300">
    <property type="entry name" value="P-loop containing nucleotide triphosphate hydrolases"/>
    <property type="match status" value="2"/>
</dbReference>
<evidence type="ECO:0000256" key="1">
    <source>
        <dbReference type="ARBA" id="ARBA00009922"/>
    </source>
</evidence>
<evidence type="ECO:0000256" key="10">
    <source>
        <dbReference type="ARBA" id="ARBA00048988"/>
    </source>
</evidence>
<dbReference type="PROSITE" id="PS51198">
    <property type="entry name" value="UVRD_HELICASE_ATP_BIND"/>
    <property type="match status" value="1"/>
</dbReference>
<dbReference type="PANTHER" id="PTHR11070:SF2">
    <property type="entry name" value="ATP-DEPENDENT DNA HELICASE SRS2"/>
    <property type="match status" value="1"/>
</dbReference>
<dbReference type="RefSeq" id="WP_373426540.1">
    <property type="nucleotide sequence ID" value="NZ_JAUTBF010000001.1"/>
</dbReference>
<feature type="domain" description="UvrD-like helicase C-terminal" evidence="14">
    <location>
        <begin position="332"/>
        <end position="613"/>
    </location>
</feature>
<keyword evidence="3 11" id="KW-0378">Hydrolase</keyword>
<evidence type="ECO:0000256" key="11">
    <source>
        <dbReference type="PROSITE-ProRule" id="PRU00560"/>
    </source>
</evidence>
<keyword evidence="7" id="KW-0413">Isomerase</keyword>
<name>A0ABU0TU14_MICTR</name>
<proteinExistence type="inferred from homology"/>
<reference evidence="15 16" key="1">
    <citation type="submission" date="2023-07" db="EMBL/GenBank/DDBJ databases">
        <title>Functional and genomic diversity of the sorghum phyllosphere microbiome.</title>
        <authorList>
            <person name="Shade A."/>
        </authorList>
    </citation>
    <scope>NUCLEOTIDE SEQUENCE [LARGE SCALE GENOMIC DNA]</scope>
    <source>
        <strain evidence="15 16">SORGH_AS_1207</strain>
    </source>
</reference>
<feature type="binding site" evidence="11">
    <location>
        <begin position="47"/>
        <end position="54"/>
    </location>
    <ligand>
        <name>ATP</name>
        <dbReference type="ChEBI" id="CHEBI:30616"/>
    </ligand>
</feature>
<dbReference type="InterPro" id="IPR014017">
    <property type="entry name" value="DNA_helicase_UvrD-like_C"/>
</dbReference>
<evidence type="ECO:0000256" key="12">
    <source>
        <dbReference type="SAM" id="MobiDB-lite"/>
    </source>
</evidence>
<evidence type="ECO:0000256" key="4">
    <source>
        <dbReference type="ARBA" id="ARBA00022806"/>
    </source>
</evidence>